<reference evidence="1" key="1">
    <citation type="submission" date="2020-04" db="EMBL/GenBank/DDBJ databases">
        <authorList>
            <person name="Chiriac C."/>
            <person name="Salcher M."/>
            <person name="Ghai R."/>
            <person name="Kavagutti S V."/>
        </authorList>
    </citation>
    <scope>NUCLEOTIDE SEQUENCE</scope>
</reference>
<gene>
    <name evidence="1" type="ORF">UFOVP639_16</name>
</gene>
<protein>
    <submittedName>
        <fullName evidence="1">Uncharacterized protein</fullName>
    </submittedName>
</protein>
<proteinExistence type="predicted"/>
<accession>A0A6J5N5E9</accession>
<name>A0A6J5N5E9_9CAUD</name>
<sequence length="160" mass="18301">MQLKEQQRNYYKTLQDYAALIEATLKEQAPSFSGSLRDSITGEIEFDQNGTANVGIYMAEHGTYINEGVNGAKSSYIENKNSRFRYKDKMPPISALQAWANAKSINPWALRYSIYTKGIRRNPFIERSFSDGTLDKMATDIAESIWTDFYVSLEDKKINK</sequence>
<dbReference type="EMBL" id="LR796603">
    <property type="protein sequence ID" value="CAB4153627.1"/>
    <property type="molecule type" value="Genomic_DNA"/>
</dbReference>
<evidence type="ECO:0000313" key="1">
    <source>
        <dbReference type="EMBL" id="CAB4153627.1"/>
    </source>
</evidence>
<organism evidence="1">
    <name type="scientific">uncultured Caudovirales phage</name>
    <dbReference type="NCBI Taxonomy" id="2100421"/>
    <lineage>
        <taxon>Viruses</taxon>
        <taxon>Duplodnaviria</taxon>
        <taxon>Heunggongvirae</taxon>
        <taxon>Uroviricota</taxon>
        <taxon>Caudoviricetes</taxon>
        <taxon>Peduoviridae</taxon>
        <taxon>Maltschvirus</taxon>
        <taxon>Maltschvirus maltsch</taxon>
    </lineage>
</organism>